<gene>
    <name evidence="1" type="ORF">GDO78_023090</name>
</gene>
<proteinExistence type="predicted"/>
<name>A0A8J6EMW5_ELECQ</name>
<evidence type="ECO:0000313" key="2">
    <source>
        <dbReference type="Proteomes" id="UP000770717"/>
    </source>
</evidence>
<organism evidence="1 2">
    <name type="scientific">Eleutherodactylus coqui</name>
    <name type="common">Puerto Rican coqui</name>
    <dbReference type="NCBI Taxonomy" id="57060"/>
    <lineage>
        <taxon>Eukaryota</taxon>
        <taxon>Metazoa</taxon>
        <taxon>Chordata</taxon>
        <taxon>Craniata</taxon>
        <taxon>Vertebrata</taxon>
        <taxon>Euteleostomi</taxon>
        <taxon>Amphibia</taxon>
        <taxon>Batrachia</taxon>
        <taxon>Anura</taxon>
        <taxon>Neobatrachia</taxon>
        <taxon>Hyloidea</taxon>
        <taxon>Eleutherodactylidae</taxon>
        <taxon>Eleutherodactylinae</taxon>
        <taxon>Eleutherodactylus</taxon>
        <taxon>Eleutherodactylus</taxon>
    </lineage>
</organism>
<dbReference type="AlphaFoldDB" id="A0A8J6EMW5"/>
<evidence type="ECO:0000313" key="1">
    <source>
        <dbReference type="EMBL" id="KAG9471761.1"/>
    </source>
</evidence>
<comment type="caution">
    <text evidence="1">The sequence shown here is derived from an EMBL/GenBank/DDBJ whole genome shotgun (WGS) entry which is preliminary data.</text>
</comment>
<dbReference type="OrthoDB" id="10574234at2759"/>
<protein>
    <submittedName>
        <fullName evidence="1">Uncharacterized protein</fullName>
    </submittedName>
</protein>
<sequence length="108" mass="11975">MFHKVRGSDWVTQGLHRVVPKPLLCCPGCVLRVIVMLEGDPSAQSEVSCALNQVFIISVLCSIWLFINPDQSPLPQHDAPPPGFTVGMVLSRNERRLVSIYPDRSPLP</sequence>
<dbReference type="EMBL" id="WNTK01000107">
    <property type="protein sequence ID" value="KAG9471761.1"/>
    <property type="molecule type" value="Genomic_DNA"/>
</dbReference>
<reference evidence="1" key="1">
    <citation type="thesis" date="2020" institute="ProQuest LLC" country="789 East Eisenhower Parkway, Ann Arbor, MI, USA">
        <title>Comparative Genomics and Chromosome Evolution.</title>
        <authorList>
            <person name="Mudd A.B."/>
        </authorList>
    </citation>
    <scope>NUCLEOTIDE SEQUENCE</scope>
    <source>
        <strain evidence="1">HN-11 Male</strain>
        <tissue evidence="1">Kidney and liver</tissue>
    </source>
</reference>
<dbReference type="Proteomes" id="UP000770717">
    <property type="component" value="Unassembled WGS sequence"/>
</dbReference>
<keyword evidence="2" id="KW-1185">Reference proteome</keyword>
<accession>A0A8J6EMW5</accession>